<dbReference type="Proteomes" id="UP000763641">
    <property type="component" value="Unassembled WGS sequence"/>
</dbReference>
<feature type="transmembrane region" description="Helical" evidence="1">
    <location>
        <begin position="287"/>
        <end position="309"/>
    </location>
</feature>
<feature type="transmembrane region" description="Helical" evidence="1">
    <location>
        <begin position="228"/>
        <end position="245"/>
    </location>
</feature>
<name>A0ABS2D6Z2_9SPHN</name>
<evidence type="ECO:0000259" key="2">
    <source>
        <dbReference type="Pfam" id="PF01757"/>
    </source>
</evidence>
<keyword evidence="3" id="KW-0808">Transferase</keyword>
<accession>A0ABS2D6Z2</accession>
<dbReference type="GO" id="GO:0016746">
    <property type="term" value="F:acyltransferase activity"/>
    <property type="evidence" value="ECO:0007669"/>
    <property type="project" value="UniProtKB-KW"/>
</dbReference>
<dbReference type="InterPro" id="IPR002656">
    <property type="entry name" value="Acyl_transf_3_dom"/>
</dbReference>
<feature type="domain" description="Acyltransferase 3" evidence="2">
    <location>
        <begin position="20"/>
        <end position="372"/>
    </location>
</feature>
<feature type="transmembrane region" description="Helical" evidence="1">
    <location>
        <begin position="257"/>
        <end position="275"/>
    </location>
</feature>
<dbReference type="PANTHER" id="PTHR36927:SF3">
    <property type="entry name" value="GLUCANS BIOSYNTHESIS PROTEIN C"/>
    <property type="match status" value="1"/>
</dbReference>
<feature type="transmembrane region" description="Helical" evidence="1">
    <location>
        <begin position="188"/>
        <end position="208"/>
    </location>
</feature>
<evidence type="ECO:0000256" key="1">
    <source>
        <dbReference type="SAM" id="Phobius"/>
    </source>
</evidence>
<feature type="transmembrane region" description="Helical" evidence="1">
    <location>
        <begin position="100"/>
        <end position="119"/>
    </location>
</feature>
<evidence type="ECO:0000313" key="4">
    <source>
        <dbReference type="Proteomes" id="UP000763641"/>
    </source>
</evidence>
<dbReference type="PANTHER" id="PTHR36927">
    <property type="entry name" value="BLR4337 PROTEIN"/>
    <property type="match status" value="1"/>
</dbReference>
<comment type="caution">
    <text evidence="3">The sequence shown here is derived from an EMBL/GenBank/DDBJ whole genome shotgun (WGS) entry which is preliminary data.</text>
</comment>
<keyword evidence="1" id="KW-0472">Membrane</keyword>
<sequence>MTETPAIRRHYEPTAIRRHYGMDWLRIGAFAILILYHIGMVFVPWNFHAKSHHVERWATVPMLAVNAWRLTLLFVVSGYASRALLARSHGLGRFVRDRSWRLLVPLAFGVAVVVPPQAWVELVLRYGYPAGYLHFWTHDYFTFRQLGQVTVPTWNHLWFVGYLWFYTALLAIGVAAVRIRRAQHGFDWLFGTALGGVGVIVVPLAWSTAIHARWFPMVGETHALVGDWIAHLSYFPAFLFGFALARSPATMHAIGRWWPVGAVLAIAGYAYIVGIERGWIGPWGPALFARYGIAHAAQQWGAIVALIGIAERWFNRDAPIRATLTEAVFPFYLVHQTIIVVVAYVLWNSALTAGQEFAVLVAATVAGCTAFYYGGRAVPWLRPLIGLRRTS</sequence>
<proteinExistence type="predicted"/>
<keyword evidence="1" id="KW-1133">Transmembrane helix</keyword>
<keyword evidence="1" id="KW-0812">Transmembrane</keyword>
<protein>
    <submittedName>
        <fullName evidence="3">Acyltransferase family protein</fullName>
    </submittedName>
</protein>
<keyword evidence="3" id="KW-0012">Acyltransferase</keyword>
<dbReference type="InterPro" id="IPR050623">
    <property type="entry name" value="Glucan_succinyl_AcylTrfase"/>
</dbReference>
<dbReference type="RefSeq" id="WP_204198800.1">
    <property type="nucleotide sequence ID" value="NZ_JAFEMC010000003.1"/>
</dbReference>
<evidence type="ECO:0000313" key="3">
    <source>
        <dbReference type="EMBL" id="MBM6576680.1"/>
    </source>
</evidence>
<feature type="transmembrane region" description="Helical" evidence="1">
    <location>
        <begin position="57"/>
        <end position="80"/>
    </location>
</feature>
<feature type="transmembrane region" description="Helical" evidence="1">
    <location>
        <begin position="156"/>
        <end position="176"/>
    </location>
</feature>
<reference evidence="3 4" key="1">
    <citation type="submission" date="2020-12" db="EMBL/GenBank/DDBJ databases">
        <title>Sphingomonas sp.</title>
        <authorList>
            <person name="Kim M.K."/>
        </authorList>
    </citation>
    <scope>NUCLEOTIDE SEQUENCE [LARGE SCALE GENOMIC DNA]</scope>
    <source>
        <strain evidence="3 4">BT552</strain>
    </source>
</reference>
<feature type="transmembrane region" description="Helical" evidence="1">
    <location>
        <begin position="24"/>
        <end position="45"/>
    </location>
</feature>
<gene>
    <name evidence="3" type="ORF">ILT43_09865</name>
</gene>
<organism evidence="3 4">
    <name type="scientific">Sphingomonas longa</name>
    <dbReference type="NCBI Taxonomy" id="2778730"/>
    <lineage>
        <taxon>Bacteria</taxon>
        <taxon>Pseudomonadati</taxon>
        <taxon>Pseudomonadota</taxon>
        <taxon>Alphaproteobacteria</taxon>
        <taxon>Sphingomonadales</taxon>
        <taxon>Sphingomonadaceae</taxon>
        <taxon>Sphingomonas</taxon>
    </lineage>
</organism>
<feature type="transmembrane region" description="Helical" evidence="1">
    <location>
        <begin position="329"/>
        <end position="347"/>
    </location>
</feature>
<keyword evidence="4" id="KW-1185">Reference proteome</keyword>
<dbReference type="Pfam" id="PF01757">
    <property type="entry name" value="Acyl_transf_3"/>
    <property type="match status" value="1"/>
</dbReference>
<dbReference type="EMBL" id="JAFEMC010000003">
    <property type="protein sequence ID" value="MBM6576680.1"/>
    <property type="molecule type" value="Genomic_DNA"/>
</dbReference>
<feature type="transmembrane region" description="Helical" evidence="1">
    <location>
        <begin position="353"/>
        <end position="373"/>
    </location>
</feature>